<comment type="caution">
    <text evidence="2">The sequence shown here is derived from an EMBL/GenBank/DDBJ whole genome shotgun (WGS) entry which is preliminary data.</text>
</comment>
<sequence>MARTKSGQKIPIEKLQASIAELEKLEEKPKEELTLRESIYFLRAHLQSALKKGYSYQDLSKILAAQEVKVSAATIKQYLTDIEKEESIKKPRTKSRQVKQADSAALDLSTSLATPPEAELTLFVEKLNADVGQSTIEIPQKQSSTDSIEPEQKITKVVRRRNPKTSQPKANILDDFNQY</sequence>
<dbReference type="RefSeq" id="WP_198123341.1">
    <property type="nucleotide sequence ID" value="NZ_JAECZC010000004.1"/>
</dbReference>
<accession>A0A8J7HRV9</accession>
<gene>
    <name evidence="2" type="ORF">I8748_03810</name>
</gene>
<protein>
    <submittedName>
        <fullName evidence="2">Uncharacterized protein</fullName>
    </submittedName>
</protein>
<dbReference type="EMBL" id="JAECZC010000004">
    <property type="protein sequence ID" value="MBH8561309.1"/>
    <property type="molecule type" value="Genomic_DNA"/>
</dbReference>
<evidence type="ECO:0000256" key="1">
    <source>
        <dbReference type="SAM" id="MobiDB-lite"/>
    </source>
</evidence>
<keyword evidence="3" id="KW-1185">Reference proteome</keyword>
<feature type="compositionally biased region" description="Polar residues" evidence="1">
    <location>
        <begin position="137"/>
        <end position="147"/>
    </location>
</feature>
<proteinExistence type="predicted"/>
<evidence type="ECO:0000313" key="3">
    <source>
        <dbReference type="Proteomes" id="UP000632766"/>
    </source>
</evidence>
<name>A0A8J7HRV9_9NOST</name>
<reference evidence="2 3" key="1">
    <citation type="journal article" date="2021" name="Int. J. Syst. Evol. Microbiol.">
        <title>Amazonocrinis nigriterrae gen. nov., sp. nov., Atlanticothrix silvestris gen. nov., sp. nov. and Dendronalium phyllosphericum gen. nov., sp. nov., nostocacean cyanobacteria from Brazilian environments.</title>
        <authorList>
            <person name="Alvarenga D.O."/>
            <person name="Andreote A.P.D."/>
            <person name="Branco L.H.Z."/>
            <person name="Delbaje E."/>
            <person name="Cruz R.B."/>
            <person name="Varani A.M."/>
            <person name="Fiore M.F."/>
        </authorList>
    </citation>
    <scope>NUCLEOTIDE SEQUENCE [LARGE SCALE GENOMIC DNA]</scope>
    <source>
        <strain evidence="2 3">CENA67</strain>
    </source>
</reference>
<dbReference type="AlphaFoldDB" id="A0A8J7HRV9"/>
<evidence type="ECO:0000313" key="2">
    <source>
        <dbReference type="EMBL" id="MBH8561309.1"/>
    </source>
</evidence>
<organism evidence="2 3">
    <name type="scientific">Amazonocrinis nigriterrae CENA67</name>
    <dbReference type="NCBI Taxonomy" id="2794033"/>
    <lineage>
        <taxon>Bacteria</taxon>
        <taxon>Bacillati</taxon>
        <taxon>Cyanobacteriota</taxon>
        <taxon>Cyanophyceae</taxon>
        <taxon>Nostocales</taxon>
        <taxon>Nostocaceae</taxon>
        <taxon>Amazonocrinis</taxon>
        <taxon>Amazonocrinis nigriterrae</taxon>
    </lineage>
</organism>
<dbReference type="Proteomes" id="UP000632766">
    <property type="component" value="Unassembled WGS sequence"/>
</dbReference>
<feature type="region of interest" description="Disordered" evidence="1">
    <location>
        <begin position="137"/>
        <end position="179"/>
    </location>
</feature>